<dbReference type="EMBL" id="REGN01000503">
    <property type="protein sequence ID" value="RNA41432.1"/>
    <property type="molecule type" value="Genomic_DNA"/>
</dbReference>
<organism evidence="2 3">
    <name type="scientific">Brachionus plicatilis</name>
    <name type="common">Marine rotifer</name>
    <name type="synonym">Brachionus muelleri</name>
    <dbReference type="NCBI Taxonomy" id="10195"/>
    <lineage>
        <taxon>Eukaryota</taxon>
        <taxon>Metazoa</taxon>
        <taxon>Spiralia</taxon>
        <taxon>Gnathifera</taxon>
        <taxon>Rotifera</taxon>
        <taxon>Eurotatoria</taxon>
        <taxon>Monogononta</taxon>
        <taxon>Pseudotrocha</taxon>
        <taxon>Ploima</taxon>
        <taxon>Brachionidae</taxon>
        <taxon>Brachionus</taxon>
    </lineage>
</organism>
<keyword evidence="3" id="KW-1185">Reference proteome</keyword>
<feature type="signal peptide" evidence="1">
    <location>
        <begin position="1"/>
        <end position="30"/>
    </location>
</feature>
<comment type="caution">
    <text evidence="2">The sequence shown here is derived from an EMBL/GenBank/DDBJ whole genome shotgun (WGS) entry which is preliminary data.</text>
</comment>
<evidence type="ECO:0000313" key="2">
    <source>
        <dbReference type="EMBL" id="RNA41432.1"/>
    </source>
</evidence>
<reference evidence="2 3" key="1">
    <citation type="journal article" date="2018" name="Sci. Rep.">
        <title>Genomic signatures of local adaptation to the degree of environmental predictability in rotifers.</title>
        <authorList>
            <person name="Franch-Gras L."/>
            <person name="Hahn C."/>
            <person name="Garcia-Roger E.M."/>
            <person name="Carmona M.J."/>
            <person name="Serra M."/>
            <person name="Gomez A."/>
        </authorList>
    </citation>
    <scope>NUCLEOTIDE SEQUENCE [LARGE SCALE GENOMIC DNA]</scope>
    <source>
        <strain evidence="2">HYR1</strain>
    </source>
</reference>
<sequence length="137" mass="15998">MNEISIGWRLRASLCFAGLPFFLFSPSGTSFAPSCHGIPLSRQYLNSRKINLHEYLNLPELIQFKFCEIQYKMTKRTEKNFKLNSIKPRYLKGSFKKFKGLSGFQLMSFCQKLTHYPKPPKIYPNNPIKNLKKESIL</sequence>
<proteinExistence type="predicted"/>
<name>A0A3M7T0A3_BRAPC</name>
<gene>
    <name evidence="2" type="ORF">BpHYR1_041506</name>
</gene>
<feature type="chain" id="PRO_5018125043" evidence="1">
    <location>
        <begin position="31"/>
        <end position="137"/>
    </location>
</feature>
<dbReference type="AlphaFoldDB" id="A0A3M7T0A3"/>
<accession>A0A3M7T0A3</accession>
<dbReference type="Proteomes" id="UP000276133">
    <property type="component" value="Unassembled WGS sequence"/>
</dbReference>
<evidence type="ECO:0000313" key="3">
    <source>
        <dbReference type="Proteomes" id="UP000276133"/>
    </source>
</evidence>
<keyword evidence="1" id="KW-0732">Signal</keyword>
<evidence type="ECO:0000256" key="1">
    <source>
        <dbReference type="SAM" id="SignalP"/>
    </source>
</evidence>
<protein>
    <submittedName>
        <fullName evidence="2">Uncharacterized protein</fullName>
    </submittedName>
</protein>